<evidence type="ECO:0000256" key="2">
    <source>
        <dbReference type="ARBA" id="ARBA00022490"/>
    </source>
</evidence>
<comment type="subcellular location">
    <subcellularLocation>
        <location evidence="1">Cytoplasm</location>
        <location evidence="1">Cytoskeleton</location>
    </subcellularLocation>
</comment>
<feature type="coiled-coil region" evidence="4">
    <location>
        <begin position="80"/>
        <end position="150"/>
    </location>
</feature>
<feature type="coiled-coil region" evidence="4">
    <location>
        <begin position="257"/>
        <end position="316"/>
    </location>
</feature>
<evidence type="ECO:0000313" key="5">
    <source>
        <dbReference type="EMBL" id="CDW43157.1"/>
    </source>
</evidence>
<keyword evidence="5" id="KW-0416">Keratin</keyword>
<evidence type="ECO:0000256" key="3">
    <source>
        <dbReference type="ARBA" id="ARBA00023212"/>
    </source>
</evidence>
<organism evidence="5">
    <name type="scientific">Lepeophtheirus salmonis</name>
    <name type="common">Salmon louse</name>
    <name type="synonym">Caligus salmonis</name>
    <dbReference type="NCBI Taxonomy" id="72036"/>
    <lineage>
        <taxon>Eukaryota</taxon>
        <taxon>Metazoa</taxon>
        <taxon>Ecdysozoa</taxon>
        <taxon>Arthropoda</taxon>
        <taxon>Crustacea</taxon>
        <taxon>Multicrustacea</taxon>
        <taxon>Hexanauplia</taxon>
        <taxon>Copepoda</taxon>
        <taxon>Siphonostomatoida</taxon>
        <taxon>Caligidae</taxon>
        <taxon>Lepeophtheirus</taxon>
    </lineage>
</organism>
<evidence type="ECO:0000256" key="4">
    <source>
        <dbReference type="SAM" id="Coils"/>
    </source>
</evidence>
<dbReference type="EMBL" id="HACA01025796">
    <property type="protein sequence ID" value="CDW43157.1"/>
    <property type="molecule type" value="Transcribed_RNA"/>
</dbReference>
<evidence type="ECO:0000256" key="1">
    <source>
        <dbReference type="ARBA" id="ARBA00004245"/>
    </source>
</evidence>
<dbReference type="OrthoDB" id="6431598at2759"/>
<reference evidence="5" key="1">
    <citation type="submission" date="2014-05" db="EMBL/GenBank/DDBJ databases">
        <authorList>
            <person name="Chronopoulou M."/>
        </authorList>
    </citation>
    <scope>NUCLEOTIDE SEQUENCE</scope>
    <source>
        <tissue evidence="5">Whole organism</tissue>
    </source>
</reference>
<keyword evidence="4" id="KW-0175">Coiled coil</keyword>
<gene>
    <name evidence="5" type="primary">TCHP</name>
</gene>
<protein>
    <submittedName>
        <fullName evidence="5">Trichoplein, keratin filament binding [Falco peregrinus]</fullName>
    </submittedName>
</protein>
<dbReference type="PANTHER" id="PTHR31183">
    <property type="entry name" value="TRICHOPLEIN KERATIN FILAMENT-BINDING PROTEIN FAMILY MEMBER"/>
    <property type="match status" value="1"/>
</dbReference>
<proteinExistence type="predicted"/>
<dbReference type="GO" id="GO:0045095">
    <property type="term" value="C:keratin filament"/>
    <property type="evidence" value="ECO:0007669"/>
    <property type="project" value="TreeGrafter"/>
</dbReference>
<name>A0A0K2UZ54_LEPSM</name>
<keyword evidence="2" id="KW-0963">Cytoplasm</keyword>
<dbReference type="GO" id="GO:0006915">
    <property type="term" value="P:apoptotic process"/>
    <property type="evidence" value="ECO:0007669"/>
    <property type="project" value="TreeGrafter"/>
</dbReference>
<keyword evidence="3" id="KW-0206">Cytoskeleton</keyword>
<sequence length="409" mass="50140">MSIGSWRSSGSSNVHLRRRHILPKSEKEFLEEFYIRRRENKAREQEFWSHTSNYFNKAERESKKWDRLEMCSVVSEKTHRESQRREIQKAQLLVRRERLKKLLTNEAKSFEEELLSLPRTGGMEGLRDERQFLRALKEQESRENARLKMEQHWKLNNPEFRELTTKKHRSMVVEAWSKQCEDKKLLAEEEKKKQEAEKQLEEVRRRQEEEHILKIEREKENRLYEWKNILLDQTQSLREKKKREEELDFNISLELIKKNELNDLHDQMKKVEEIRQKKELGNYLRRQSRLKLRARAQQIQDELEEDKRFLEKLKLLEVKESQEKEASKQRIMDDIIWMNQVLSDQKVEEMRREKELDNLFSEEASKLWYRQEQIWSKEKSARESLMKDIMSNVQEQIESKIKGNFDFRF</sequence>
<dbReference type="InterPro" id="IPR043596">
    <property type="entry name" value="CFAP53/TCHP"/>
</dbReference>
<feature type="coiled-coil region" evidence="4">
    <location>
        <begin position="177"/>
        <end position="213"/>
    </location>
</feature>
<dbReference type="PANTHER" id="PTHR31183:SF2">
    <property type="entry name" value="TRICHOPLEIN KERATIN FILAMENT-BINDING PROTEIN"/>
    <property type="match status" value="1"/>
</dbReference>
<accession>A0A0K2UZ54</accession>
<dbReference type="AlphaFoldDB" id="A0A0K2UZ54"/>